<dbReference type="Proteomes" id="UP001597452">
    <property type="component" value="Unassembled WGS sequence"/>
</dbReference>
<evidence type="ECO:0000259" key="14">
    <source>
        <dbReference type="PROSITE" id="PS50968"/>
    </source>
</evidence>
<comment type="function">
    <text evidence="1 12">E2 component of the 2-oxoglutarate dehydrogenase (OGDH) complex which catalyzes the second step in the conversion of 2-oxoglutarate to succinyl-CoA and CO(2).</text>
</comment>
<dbReference type="PROSITE" id="PS50968">
    <property type="entry name" value="BIOTINYL_LIPOYL"/>
    <property type="match status" value="1"/>
</dbReference>
<gene>
    <name evidence="16" type="primary">odhB</name>
    <name evidence="16" type="ORF">ACFSW4_10625</name>
</gene>
<dbReference type="NCBIfam" id="TIGR01347">
    <property type="entry name" value="sucB"/>
    <property type="match status" value="1"/>
</dbReference>
<organism evidence="16 17">
    <name type="scientific">Piscibacillus salipiscarius</name>
    <dbReference type="NCBI Taxonomy" id="299480"/>
    <lineage>
        <taxon>Bacteria</taxon>
        <taxon>Bacillati</taxon>
        <taxon>Bacillota</taxon>
        <taxon>Bacilli</taxon>
        <taxon>Bacillales</taxon>
        <taxon>Bacillaceae</taxon>
        <taxon>Piscibacillus</taxon>
    </lineage>
</organism>
<evidence type="ECO:0000256" key="5">
    <source>
        <dbReference type="ARBA" id="ARBA00012945"/>
    </source>
</evidence>
<comment type="catalytic activity">
    <reaction evidence="11 12">
        <text>N(6)-[(R)-dihydrolipoyl]-L-lysyl-[protein] + succinyl-CoA = N(6)-[(R)-S(8)-succinyldihydrolipoyl]-L-lysyl-[protein] + CoA</text>
        <dbReference type="Rhea" id="RHEA:15213"/>
        <dbReference type="Rhea" id="RHEA-COMP:10475"/>
        <dbReference type="Rhea" id="RHEA-COMP:20092"/>
        <dbReference type="ChEBI" id="CHEBI:57287"/>
        <dbReference type="ChEBI" id="CHEBI:57292"/>
        <dbReference type="ChEBI" id="CHEBI:83100"/>
        <dbReference type="ChEBI" id="CHEBI:83120"/>
        <dbReference type="EC" id="2.3.1.61"/>
    </reaction>
</comment>
<comment type="subunit">
    <text evidence="4">Forms a 24-polypeptide structural core with octahedral symmetry. Part of the 2-oxoglutarate dehydrogenase (OGDH) complex composed of E1 (2-oxoglutarate dehydrogenase), E2 (dihydrolipoamide succinyltransferase) and E3 (dihydrolipoamide dehydrogenase); the complex contains multiple copies of the three enzymatic components (E1, E2 and E3).</text>
</comment>
<comment type="pathway">
    <text evidence="2 12">Amino-acid degradation; L-lysine degradation via saccharopine pathway; glutaryl-CoA from L-lysine: step 6/6.</text>
</comment>
<keyword evidence="7 12" id="KW-0816">Tricarboxylic acid cycle</keyword>
<dbReference type="SUPFAM" id="SSF51230">
    <property type="entry name" value="Single hybrid motif"/>
    <property type="match status" value="1"/>
</dbReference>
<dbReference type="InterPro" id="IPR023213">
    <property type="entry name" value="CAT-like_dom_sf"/>
</dbReference>
<evidence type="ECO:0000256" key="11">
    <source>
        <dbReference type="ARBA" id="ARBA00052761"/>
    </source>
</evidence>
<dbReference type="Pfam" id="PF00198">
    <property type="entry name" value="2-oxoacid_dh"/>
    <property type="match status" value="1"/>
</dbReference>
<feature type="compositionally biased region" description="Basic and acidic residues" evidence="13">
    <location>
        <begin position="171"/>
        <end position="197"/>
    </location>
</feature>
<dbReference type="SUPFAM" id="SSF52777">
    <property type="entry name" value="CoA-dependent acyltransferases"/>
    <property type="match status" value="1"/>
</dbReference>
<dbReference type="InterPro" id="IPR036625">
    <property type="entry name" value="E3-bd_dom_sf"/>
</dbReference>
<reference evidence="17" key="1">
    <citation type="journal article" date="2019" name="Int. J. Syst. Evol. Microbiol.">
        <title>The Global Catalogue of Microorganisms (GCM) 10K type strain sequencing project: providing services to taxonomists for standard genome sequencing and annotation.</title>
        <authorList>
            <consortium name="The Broad Institute Genomics Platform"/>
            <consortium name="The Broad Institute Genome Sequencing Center for Infectious Disease"/>
            <person name="Wu L."/>
            <person name="Ma J."/>
        </authorList>
    </citation>
    <scope>NUCLEOTIDE SEQUENCE [LARGE SCALE GENOMIC DNA]</scope>
    <source>
        <strain evidence="17">TISTR 1571</strain>
    </source>
</reference>
<dbReference type="PANTHER" id="PTHR43416">
    <property type="entry name" value="DIHYDROLIPOYLLYSINE-RESIDUE SUCCINYLTRANSFERASE COMPONENT OF 2-OXOGLUTARATE DEHYDROGENASE COMPLEX, MITOCHONDRIAL-RELATED"/>
    <property type="match status" value="1"/>
</dbReference>
<evidence type="ECO:0000256" key="9">
    <source>
        <dbReference type="ARBA" id="ARBA00022823"/>
    </source>
</evidence>
<dbReference type="CDD" id="cd06849">
    <property type="entry name" value="lipoyl_domain"/>
    <property type="match status" value="1"/>
</dbReference>
<sequence length="423" mass="46591">MKEIVVPELAESITEGTVAEWLVSKGDKVEKGDPVVELETDKVNVEVNSDFSGVIAEVLVEEGDDVEVGDVIAKVDENGEASGSDDSDDSSDKEEKKEEPKKEEKSEAKEESPQTDEEGESDNQADQPVASPATRKRARELGIDLSEIKPKDPVGRISKEDVEAAASAKADSGKKSSKKEEKSAEKTEFDKPVVREKMSRRRQTIAKRLVEAQHTAAMLTTFNEVDMTNMMKVRSERKEAFQEKHGVKLGFMSFFTKAVVGALKEFPLVNAEIQGDEVVKKQFYDIGVAVSTEEGLVVPVVRDADRLSFAGIESEIGELAKKARDGKLGLKDLQGGSFTITNGGIFGSLLSTPILNTPQVGILGMHKIEKRPKVMPDDSIEVRPMMYIAMSYDHRIIDGREAVQFLDRVKQMIEDPYDLLLEG</sequence>
<evidence type="ECO:0000256" key="2">
    <source>
        <dbReference type="ARBA" id="ARBA00005145"/>
    </source>
</evidence>
<keyword evidence="9 12" id="KW-0450">Lipoyl</keyword>
<dbReference type="InterPro" id="IPR003016">
    <property type="entry name" value="2-oxoA_DH_lipoyl-BS"/>
</dbReference>
<evidence type="ECO:0000256" key="6">
    <source>
        <dbReference type="ARBA" id="ARBA00019511"/>
    </source>
</evidence>
<dbReference type="PROSITE" id="PS00189">
    <property type="entry name" value="LIPOYL"/>
    <property type="match status" value="1"/>
</dbReference>
<feature type="domain" description="Peripheral subunit-binding (PSBD)" evidence="15">
    <location>
        <begin position="129"/>
        <end position="166"/>
    </location>
</feature>
<evidence type="ECO:0000313" key="16">
    <source>
        <dbReference type="EMBL" id="MFD2639322.1"/>
    </source>
</evidence>
<dbReference type="InterPro" id="IPR004167">
    <property type="entry name" value="PSBD"/>
</dbReference>
<dbReference type="NCBIfam" id="NF004309">
    <property type="entry name" value="PRK05704.1"/>
    <property type="match status" value="1"/>
</dbReference>
<feature type="compositionally biased region" description="Basic and acidic residues" evidence="13">
    <location>
        <begin position="93"/>
        <end position="112"/>
    </location>
</feature>
<evidence type="ECO:0000259" key="15">
    <source>
        <dbReference type="PROSITE" id="PS51826"/>
    </source>
</evidence>
<feature type="compositionally biased region" description="Acidic residues" evidence="13">
    <location>
        <begin position="83"/>
        <end position="92"/>
    </location>
</feature>
<comment type="similarity">
    <text evidence="3 12">Belongs to the 2-oxoacid dehydrogenase family.</text>
</comment>
<dbReference type="RefSeq" id="WP_054753733.1">
    <property type="nucleotide sequence ID" value="NZ_JBHUMZ010000023.1"/>
</dbReference>
<proteinExistence type="inferred from homology"/>
<dbReference type="PANTHER" id="PTHR43416:SF5">
    <property type="entry name" value="DIHYDROLIPOYLLYSINE-RESIDUE SUCCINYLTRANSFERASE COMPONENT OF 2-OXOGLUTARATE DEHYDROGENASE COMPLEX, MITOCHONDRIAL"/>
    <property type="match status" value="1"/>
</dbReference>
<evidence type="ECO:0000256" key="12">
    <source>
        <dbReference type="RuleBase" id="RU361138"/>
    </source>
</evidence>
<keyword evidence="8 12" id="KW-0808">Transferase</keyword>
<dbReference type="InterPro" id="IPR050537">
    <property type="entry name" value="2-oxoacid_dehydrogenase"/>
</dbReference>
<feature type="region of interest" description="Disordered" evidence="13">
    <location>
        <begin position="65"/>
        <end position="201"/>
    </location>
</feature>
<evidence type="ECO:0000256" key="10">
    <source>
        <dbReference type="ARBA" id="ARBA00023315"/>
    </source>
</evidence>
<dbReference type="PROSITE" id="PS51826">
    <property type="entry name" value="PSBD"/>
    <property type="match status" value="1"/>
</dbReference>
<dbReference type="Gene3D" id="3.30.559.10">
    <property type="entry name" value="Chloramphenicol acetyltransferase-like domain"/>
    <property type="match status" value="1"/>
</dbReference>
<dbReference type="InterPro" id="IPR011053">
    <property type="entry name" value="Single_hybrid_motif"/>
</dbReference>
<dbReference type="SUPFAM" id="SSF47005">
    <property type="entry name" value="Peripheral subunit-binding domain of 2-oxo acid dehydrogenase complex"/>
    <property type="match status" value="1"/>
</dbReference>
<keyword evidence="10 12" id="KW-0012">Acyltransferase</keyword>
<evidence type="ECO:0000256" key="13">
    <source>
        <dbReference type="SAM" id="MobiDB-lite"/>
    </source>
</evidence>
<dbReference type="Gene3D" id="2.40.50.100">
    <property type="match status" value="1"/>
</dbReference>
<evidence type="ECO:0000256" key="3">
    <source>
        <dbReference type="ARBA" id="ARBA00007317"/>
    </source>
</evidence>
<dbReference type="Pfam" id="PF00364">
    <property type="entry name" value="Biotin_lipoyl"/>
    <property type="match status" value="1"/>
</dbReference>
<protein>
    <recommendedName>
        <fullName evidence="6 12">Dihydrolipoyllysine-residue succinyltransferase component of 2-oxoglutarate dehydrogenase complex</fullName>
        <ecNumber evidence="5 12">2.3.1.61</ecNumber>
    </recommendedName>
    <alternativeName>
        <fullName evidence="12">2-oxoglutarate dehydrogenase complex component E2</fullName>
    </alternativeName>
</protein>
<evidence type="ECO:0000256" key="7">
    <source>
        <dbReference type="ARBA" id="ARBA00022532"/>
    </source>
</evidence>
<evidence type="ECO:0000256" key="1">
    <source>
        <dbReference type="ARBA" id="ARBA00004052"/>
    </source>
</evidence>
<feature type="compositionally biased region" description="Acidic residues" evidence="13">
    <location>
        <begin position="113"/>
        <end position="123"/>
    </location>
</feature>
<feature type="domain" description="Lipoyl-binding" evidence="14">
    <location>
        <begin position="1"/>
        <end position="76"/>
    </location>
</feature>
<evidence type="ECO:0000313" key="17">
    <source>
        <dbReference type="Proteomes" id="UP001597452"/>
    </source>
</evidence>
<dbReference type="GO" id="GO:0004149">
    <property type="term" value="F:dihydrolipoyllysine-residue succinyltransferase activity"/>
    <property type="evidence" value="ECO:0007669"/>
    <property type="project" value="UniProtKB-EC"/>
</dbReference>
<evidence type="ECO:0000256" key="4">
    <source>
        <dbReference type="ARBA" id="ARBA00011666"/>
    </source>
</evidence>
<keyword evidence="17" id="KW-1185">Reference proteome</keyword>
<dbReference type="Gene3D" id="4.10.320.10">
    <property type="entry name" value="E3-binding domain"/>
    <property type="match status" value="1"/>
</dbReference>
<accession>A0ABW5QBM3</accession>
<evidence type="ECO:0000256" key="8">
    <source>
        <dbReference type="ARBA" id="ARBA00022679"/>
    </source>
</evidence>
<dbReference type="InterPro" id="IPR006255">
    <property type="entry name" value="SucB"/>
</dbReference>
<dbReference type="EC" id="2.3.1.61" evidence="5 12"/>
<dbReference type="Pfam" id="PF02817">
    <property type="entry name" value="E3_binding"/>
    <property type="match status" value="1"/>
</dbReference>
<name>A0ABW5QBM3_9BACI</name>
<dbReference type="EMBL" id="JBHUMZ010000023">
    <property type="protein sequence ID" value="MFD2639322.1"/>
    <property type="molecule type" value="Genomic_DNA"/>
</dbReference>
<dbReference type="InterPro" id="IPR001078">
    <property type="entry name" value="2-oxoacid_DH_actylTfrase"/>
</dbReference>
<comment type="cofactor">
    <cofactor evidence="12">
        <name>(R)-lipoate</name>
        <dbReference type="ChEBI" id="CHEBI:83088"/>
    </cofactor>
    <text evidence="12">Binds 1 lipoyl cofactor covalently.</text>
</comment>
<comment type="caution">
    <text evidence="16">The sequence shown here is derived from an EMBL/GenBank/DDBJ whole genome shotgun (WGS) entry which is preliminary data.</text>
</comment>
<feature type="compositionally biased region" description="Basic and acidic residues" evidence="13">
    <location>
        <begin position="139"/>
        <end position="162"/>
    </location>
</feature>
<dbReference type="InterPro" id="IPR000089">
    <property type="entry name" value="Biotin_lipoyl"/>
</dbReference>